<sequence length="257" mass="30211">MIPLTSKEYLNVHELASLFGLNVQTLHYYDKVGVFKPSDRDPGNRYRKYRFDQIYELASIRYMRKLGYSVGAVREFQDTREPDVSLKRLKERSAAIRAQWEELMRIDQAIMRKVQFIEECRDEIEKDVDLNGFKIVEFPERRYIPIGTENEIFTGESFYFYPTIVFYGKDTKQFGALLTDDQVEDTTGAATSTIPAGKYLVGYHRGPYEQIQESFDRIRSYGSQYKLDDTMLAVNIIDQFVEKKNANYMTRIEIRIL</sequence>
<evidence type="ECO:0000313" key="7">
    <source>
        <dbReference type="Proteomes" id="UP000261231"/>
    </source>
</evidence>
<reference evidence="6 7" key="1">
    <citation type="submission" date="2018-08" db="EMBL/GenBank/DDBJ databases">
        <title>A genome reference for cultivated species of the human gut microbiota.</title>
        <authorList>
            <person name="Zou Y."/>
            <person name="Xue W."/>
            <person name="Luo G."/>
        </authorList>
    </citation>
    <scope>NUCLEOTIDE SEQUENCE [LARGE SCALE GENOMIC DNA]</scope>
    <source>
        <strain evidence="6 7">AM28-39</strain>
    </source>
</reference>
<dbReference type="SUPFAM" id="SSF46955">
    <property type="entry name" value="Putative DNA-binding domain"/>
    <property type="match status" value="1"/>
</dbReference>
<dbReference type="EMBL" id="QVFD01000013">
    <property type="protein sequence ID" value="RGC44890.1"/>
    <property type="molecule type" value="Genomic_DNA"/>
</dbReference>
<evidence type="ECO:0000313" key="6">
    <source>
        <dbReference type="EMBL" id="RGC44890.1"/>
    </source>
</evidence>
<feature type="domain" description="HTH merR-type" evidence="5">
    <location>
        <begin position="9"/>
        <end position="79"/>
    </location>
</feature>
<name>A0A3E2XL11_9FIRM</name>
<protein>
    <submittedName>
        <fullName evidence="6">MerR family transcriptional regulator</fullName>
    </submittedName>
</protein>
<dbReference type="InterPro" id="IPR000551">
    <property type="entry name" value="MerR-type_HTH_dom"/>
</dbReference>
<dbReference type="PANTHER" id="PTHR30204:SF69">
    <property type="entry name" value="MERR-FAMILY TRANSCRIPTIONAL REGULATOR"/>
    <property type="match status" value="1"/>
</dbReference>
<dbReference type="InterPro" id="IPR011256">
    <property type="entry name" value="Reg_factor_effector_dom_sf"/>
</dbReference>
<dbReference type="Pfam" id="PF06445">
    <property type="entry name" value="GyrI-like"/>
    <property type="match status" value="1"/>
</dbReference>
<gene>
    <name evidence="6" type="ORF">DW747_12520</name>
</gene>
<dbReference type="PANTHER" id="PTHR30204">
    <property type="entry name" value="REDOX-CYCLING DRUG-SENSING TRANSCRIPTIONAL ACTIVATOR SOXR"/>
    <property type="match status" value="1"/>
</dbReference>
<keyword evidence="7" id="KW-1185">Reference proteome</keyword>
<dbReference type="InterPro" id="IPR029442">
    <property type="entry name" value="GyrI-like"/>
</dbReference>
<accession>A0A3E2XL11</accession>
<dbReference type="Gene3D" id="1.10.1660.10">
    <property type="match status" value="1"/>
</dbReference>
<evidence type="ECO:0000256" key="4">
    <source>
        <dbReference type="ARBA" id="ARBA00023163"/>
    </source>
</evidence>
<dbReference type="Proteomes" id="UP000261231">
    <property type="component" value="Unassembled WGS sequence"/>
</dbReference>
<evidence type="ECO:0000256" key="2">
    <source>
        <dbReference type="ARBA" id="ARBA00023015"/>
    </source>
</evidence>
<dbReference type="OrthoDB" id="9773308at2"/>
<dbReference type="InterPro" id="IPR009061">
    <property type="entry name" value="DNA-bd_dom_put_sf"/>
</dbReference>
<evidence type="ECO:0000256" key="3">
    <source>
        <dbReference type="ARBA" id="ARBA00023125"/>
    </source>
</evidence>
<proteinExistence type="predicted"/>
<dbReference type="AlphaFoldDB" id="A0A3E2XL11"/>
<dbReference type="InterPro" id="IPR047057">
    <property type="entry name" value="MerR_fam"/>
</dbReference>
<dbReference type="PROSITE" id="PS50937">
    <property type="entry name" value="HTH_MERR_2"/>
    <property type="match status" value="1"/>
</dbReference>
<dbReference type="Pfam" id="PF13411">
    <property type="entry name" value="MerR_1"/>
    <property type="match status" value="1"/>
</dbReference>
<keyword evidence="4" id="KW-0804">Transcription</keyword>
<evidence type="ECO:0000256" key="1">
    <source>
        <dbReference type="ARBA" id="ARBA00022491"/>
    </source>
</evidence>
<organism evidence="6 7">
    <name type="scientific">Coprococcus catus</name>
    <dbReference type="NCBI Taxonomy" id="116085"/>
    <lineage>
        <taxon>Bacteria</taxon>
        <taxon>Bacillati</taxon>
        <taxon>Bacillota</taxon>
        <taxon>Clostridia</taxon>
        <taxon>Lachnospirales</taxon>
        <taxon>Lachnospiraceae</taxon>
        <taxon>Coprococcus</taxon>
    </lineage>
</organism>
<keyword evidence="2" id="KW-0805">Transcription regulation</keyword>
<dbReference type="Gene3D" id="3.20.80.10">
    <property type="entry name" value="Regulatory factor, effector binding domain"/>
    <property type="match status" value="1"/>
</dbReference>
<keyword evidence="3" id="KW-0238">DNA-binding</keyword>
<dbReference type="SUPFAM" id="SSF55136">
    <property type="entry name" value="Probable bacterial effector-binding domain"/>
    <property type="match status" value="1"/>
</dbReference>
<dbReference type="GO" id="GO:0003700">
    <property type="term" value="F:DNA-binding transcription factor activity"/>
    <property type="evidence" value="ECO:0007669"/>
    <property type="project" value="InterPro"/>
</dbReference>
<dbReference type="GO" id="GO:0003677">
    <property type="term" value="F:DNA binding"/>
    <property type="evidence" value="ECO:0007669"/>
    <property type="project" value="UniProtKB-KW"/>
</dbReference>
<dbReference type="SMART" id="SM00422">
    <property type="entry name" value="HTH_MERR"/>
    <property type="match status" value="1"/>
</dbReference>
<evidence type="ECO:0000259" key="5">
    <source>
        <dbReference type="PROSITE" id="PS50937"/>
    </source>
</evidence>
<keyword evidence="1" id="KW-0678">Repressor</keyword>
<comment type="caution">
    <text evidence="6">The sequence shown here is derived from an EMBL/GenBank/DDBJ whole genome shotgun (WGS) entry which is preliminary data.</text>
</comment>